<dbReference type="Proteomes" id="UP000834106">
    <property type="component" value="Chromosome 1"/>
</dbReference>
<evidence type="ECO:0000256" key="9">
    <source>
        <dbReference type="ARBA" id="ARBA00023180"/>
    </source>
</evidence>
<comment type="similarity">
    <text evidence="2">Belongs to the RLP family.</text>
</comment>
<evidence type="ECO:0000256" key="5">
    <source>
        <dbReference type="ARBA" id="ARBA00022729"/>
    </source>
</evidence>
<dbReference type="SUPFAM" id="SSF52058">
    <property type="entry name" value="L domain-like"/>
    <property type="match status" value="1"/>
</dbReference>
<evidence type="ECO:0000256" key="7">
    <source>
        <dbReference type="ARBA" id="ARBA00023136"/>
    </source>
</evidence>
<keyword evidence="3" id="KW-1003">Cell membrane</keyword>
<evidence type="ECO:0000256" key="1">
    <source>
        <dbReference type="ARBA" id="ARBA00004251"/>
    </source>
</evidence>
<evidence type="ECO:0000256" key="4">
    <source>
        <dbReference type="ARBA" id="ARBA00022692"/>
    </source>
</evidence>
<keyword evidence="5" id="KW-0732">Signal</keyword>
<keyword evidence="6" id="KW-1133">Transmembrane helix</keyword>
<accession>A0AAD1YLF7</accession>
<dbReference type="PANTHER" id="PTHR48052:SF8">
    <property type="entry name" value="LRR RECEPTOR-LIKE SERINE_THREONINE-PROTEIN KINASE FLS2"/>
    <property type="match status" value="1"/>
</dbReference>
<keyword evidence="9" id="KW-0325">Glycoprotein</keyword>
<evidence type="ECO:0000313" key="11">
    <source>
        <dbReference type="Proteomes" id="UP000834106"/>
    </source>
</evidence>
<evidence type="ECO:0000256" key="3">
    <source>
        <dbReference type="ARBA" id="ARBA00022475"/>
    </source>
</evidence>
<evidence type="ECO:0000256" key="2">
    <source>
        <dbReference type="ARBA" id="ARBA00009592"/>
    </source>
</evidence>
<keyword evidence="11" id="KW-1185">Reference proteome</keyword>
<dbReference type="Gene3D" id="3.80.10.10">
    <property type="entry name" value="Ribonuclease Inhibitor"/>
    <property type="match status" value="1"/>
</dbReference>
<dbReference type="InterPro" id="IPR032675">
    <property type="entry name" value="LRR_dom_sf"/>
</dbReference>
<comment type="subcellular location">
    <subcellularLocation>
        <location evidence="1">Cell membrane</location>
        <topology evidence="1">Single-pass type I membrane protein</topology>
    </subcellularLocation>
</comment>
<organism evidence="10 11">
    <name type="scientific">Fraxinus pennsylvanica</name>
    <dbReference type="NCBI Taxonomy" id="56036"/>
    <lineage>
        <taxon>Eukaryota</taxon>
        <taxon>Viridiplantae</taxon>
        <taxon>Streptophyta</taxon>
        <taxon>Embryophyta</taxon>
        <taxon>Tracheophyta</taxon>
        <taxon>Spermatophyta</taxon>
        <taxon>Magnoliopsida</taxon>
        <taxon>eudicotyledons</taxon>
        <taxon>Gunneridae</taxon>
        <taxon>Pentapetalae</taxon>
        <taxon>asterids</taxon>
        <taxon>lamiids</taxon>
        <taxon>Lamiales</taxon>
        <taxon>Oleaceae</taxon>
        <taxon>Oleeae</taxon>
        <taxon>Fraxinus</taxon>
    </lineage>
</organism>
<dbReference type="EMBL" id="OU503036">
    <property type="protein sequence ID" value="CAI9753541.1"/>
    <property type="molecule type" value="Genomic_DNA"/>
</dbReference>
<proteinExistence type="inferred from homology"/>
<dbReference type="InterPro" id="IPR001611">
    <property type="entry name" value="Leu-rich_rpt"/>
</dbReference>
<gene>
    <name evidence="10" type="ORF">FPE_LOCUS972</name>
</gene>
<dbReference type="PANTHER" id="PTHR48052">
    <property type="entry name" value="UNNAMED PRODUCT"/>
    <property type="match status" value="1"/>
</dbReference>
<dbReference type="GO" id="GO:0005886">
    <property type="term" value="C:plasma membrane"/>
    <property type="evidence" value="ECO:0007669"/>
    <property type="project" value="UniProtKB-SubCell"/>
</dbReference>
<sequence>MDSSSVANFLLGIQILESHVLKLTCIGFLNYIELAKNGISRPVTDISSLGVCSGLVFLNLSENFMDSFVEETTRGFPAGLSSLHVLDISYNNISGQNVVSWLLLNEFAELQHLSLKGNKVAGSLPKLNFKNSMYLDLSTNNFSSDFPRIDDCLKLQHLDLSSKKFFGDVGHSLSSCGELSFL</sequence>
<keyword evidence="8" id="KW-0675">Receptor</keyword>
<evidence type="ECO:0000256" key="6">
    <source>
        <dbReference type="ARBA" id="ARBA00022989"/>
    </source>
</evidence>
<protein>
    <submittedName>
        <fullName evidence="10">Uncharacterized protein</fullName>
    </submittedName>
</protein>
<dbReference type="AlphaFoldDB" id="A0AAD1YLF7"/>
<name>A0AAD1YLF7_9LAMI</name>
<evidence type="ECO:0000313" key="10">
    <source>
        <dbReference type="EMBL" id="CAI9753541.1"/>
    </source>
</evidence>
<keyword evidence="7" id="KW-0472">Membrane</keyword>
<reference evidence="10" key="1">
    <citation type="submission" date="2023-05" db="EMBL/GenBank/DDBJ databases">
        <authorList>
            <person name="Huff M."/>
        </authorList>
    </citation>
    <scope>NUCLEOTIDE SEQUENCE</scope>
</reference>
<keyword evidence="4" id="KW-0812">Transmembrane</keyword>
<evidence type="ECO:0000256" key="8">
    <source>
        <dbReference type="ARBA" id="ARBA00023170"/>
    </source>
</evidence>
<dbReference type="Pfam" id="PF00560">
    <property type="entry name" value="LRR_1"/>
    <property type="match status" value="1"/>
</dbReference>